<gene>
    <name evidence="1" type="ORF">CCYN74_130060</name>
</gene>
<organism evidence="1 2">
    <name type="scientific">Capnocytophaga cynodegmi</name>
    <dbReference type="NCBI Taxonomy" id="28189"/>
    <lineage>
        <taxon>Bacteria</taxon>
        <taxon>Pseudomonadati</taxon>
        <taxon>Bacteroidota</taxon>
        <taxon>Flavobacteriia</taxon>
        <taxon>Flavobacteriales</taxon>
        <taxon>Flavobacteriaceae</taxon>
        <taxon>Capnocytophaga</taxon>
    </lineage>
</organism>
<dbReference type="EMBL" id="CDOG01000005">
    <property type="protein sequence ID" value="CEN35550.1"/>
    <property type="molecule type" value="Genomic_DNA"/>
</dbReference>
<reference evidence="1 2" key="1">
    <citation type="submission" date="2015-01" db="EMBL/GenBank/DDBJ databases">
        <authorList>
            <person name="MANFREDI Pablo"/>
        </authorList>
    </citation>
    <scope>NUCLEOTIDE SEQUENCE [LARGE SCALE GENOMIC DNA]</scope>
    <source>
        <strain evidence="1 2">Ccy74</strain>
    </source>
</reference>
<name>A0A0B7H848_9FLAO</name>
<evidence type="ECO:0000313" key="1">
    <source>
        <dbReference type="EMBL" id="CEN35550.1"/>
    </source>
</evidence>
<dbReference type="Proteomes" id="UP000038083">
    <property type="component" value="Unassembled WGS sequence"/>
</dbReference>
<dbReference type="OrthoDB" id="5348860at2"/>
<evidence type="ECO:0000313" key="2">
    <source>
        <dbReference type="Proteomes" id="UP000038083"/>
    </source>
</evidence>
<accession>A0A0B7H848</accession>
<dbReference type="Pfam" id="PF04170">
    <property type="entry name" value="NlpE"/>
    <property type="match status" value="1"/>
</dbReference>
<dbReference type="RefSeq" id="WP_018280306.1">
    <property type="nucleotide sequence ID" value="NZ_CDOF01000044.1"/>
</dbReference>
<dbReference type="InterPro" id="IPR007298">
    <property type="entry name" value="Cu-R_lipoprotein_NlpE"/>
</dbReference>
<dbReference type="PROSITE" id="PS51257">
    <property type="entry name" value="PROKAR_LIPOPROTEIN"/>
    <property type="match status" value="1"/>
</dbReference>
<proteinExistence type="predicted"/>
<keyword evidence="1" id="KW-0449">Lipoprotein</keyword>
<protein>
    <submittedName>
        <fullName evidence="1">Putative lipoprotein</fullName>
    </submittedName>
</protein>
<dbReference type="Gene3D" id="2.40.128.640">
    <property type="match status" value="1"/>
</dbReference>
<dbReference type="AlphaFoldDB" id="A0A0B7H848"/>
<sequence>MKKIILAATSFAFLVACNTTPKKSDNTLTETPLSQEEMIQKDSHNAENSLDWAGTYKGIIPAASSPGIEVTLTLMDNHTYKKTEIYLEEKDGIFNEEGTFTWSEDGFKITLNTKDGNKQSYKVVEGSIIMLDTKGNEITSELASHYVLKKMDE</sequence>